<proteinExistence type="predicted"/>
<dbReference type="PANTHER" id="PTHR34858:SF1">
    <property type="entry name" value="CYSO-CYSTEINE PEPTIDASE"/>
    <property type="match status" value="1"/>
</dbReference>
<dbReference type="EMBL" id="CBXV010000006">
    <property type="protein sequence ID" value="CDM65760.1"/>
    <property type="molecule type" value="Genomic_DNA"/>
</dbReference>
<dbReference type="STRING" id="454194.PYK22_01767"/>
<evidence type="ECO:0000256" key="2">
    <source>
        <dbReference type="ARBA" id="ARBA00022723"/>
    </source>
</evidence>
<dbReference type="GO" id="GO:0008270">
    <property type="term" value="F:zinc ion binding"/>
    <property type="evidence" value="ECO:0007669"/>
    <property type="project" value="TreeGrafter"/>
</dbReference>
<feature type="domain" description="JAB1/MPN/MOV34 metalloenzyme" evidence="6">
    <location>
        <begin position="7"/>
        <end position="129"/>
    </location>
</feature>
<evidence type="ECO:0000256" key="4">
    <source>
        <dbReference type="ARBA" id="ARBA00022833"/>
    </source>
</evidence>
<dbReference type="Pfam" id="PF14464">
    <property type="entry name" value="Prok-JAB"/>
    <property type="match status" value="1"/>
</dbReference>
<dbReference type="Gene3D" id="3.40.140.10">
    <property type="entry name" value="Cytidine Deaminase, domain 2"/>
    <property type="match status" value="1"/>
</dbReference>
<keyword evidence="5" id="KW-0482">Metalloprotease</keyword>
<dbReference type="InterPro" id="IPR051929">
    <property type="entry name" value="VirAsm_ModProt"/>
</dbReference>
<evidence type="ECO:0000256" key="3">
    <source>
        <dbReference type="ARBA" id="ARBA00022801"/>
    </source>
</evidence>
<reference evidence="7 8" key="1">
    <citation type="submission" date="2013-12" db="EMBL/GenBank/DDBJ databases">
        <authorList>
            <person name="Stott M."/>
        </authorList>
    </citation>
    <scope>NUCLEOTIDE SEQUENCE [LARGE SCALE GENOMIC DNA]</scope>
    <source>
        <strain evidence="7 8">K22</strain>
    </source>
</reference>
<dbReference type="GO" id="GO:0008235">
    <property type="term" value="F:metalloexopeptidase activity"/>
    <property type="evidence" value="ECO:0007669"/>
    <property type="project" value="TreeGrafter"/>
</dbReference>
<dbReference type="RefSeq" id="WP_041976292.1">
    <property type="nucleotide sequence ID" value="NZ_CBXV010000006.1"/>
</dbReference>
<dbReference type="SUPFAM" id="SSF102712">
    <property type="entry name" value="JAB1/MPN domain"/>
    <property type="match status" value="1"/>
</dbReference>
<dbReference type="AlphaFoldDB" id="A0A0B6X020"/>
<dbReference type="InterPro" id="IPR000555">
    <property type="entry name" value="JAMM/MPN+_dom"/>
</dbReference>
<evidence type="ECO:0000259" key="6">
    <source>
        <dbReference type="SMART" id="SM00232"/>
    </source>
</evidence>
<keyword evidence="8" id="KW-1185">Reference proteome</keyword>
<keyword evidence="2" id="KW-0479">Metal-binding</keyword>
<keyword evidence="3" id="KW-0378">Hydrolase</keyword>
<organism evidence="7 8">
    <name type="scientific">Pyrinomonas methylaliphatogenes</name>
    <dbReference type="NCBI Taxonomy" id="454194"/>
    <lineage>
        <taxon>Bacteria</taxon>
        <taxon>Pseudomonadati</taxon>
        <taxon>Acidobacteriota</taxon>
        <taxon>Blastocatellia</taxon>
        <taxon>Blastocatellales</taxon>
        <taxon>Pyrinomonadaceae</taxon>
        <taxon>Pyrinomonas</taxon>
    </lineage>
</organism>
<protein>
    <submittedName>
        <fullName evidence="7">Predicted metal-dependent protease of the PAD1/JAB1 superfamily</fullName>
    </submittedName>
</protein>
<accession>A0A0B6X020</accession>
<gene>
    <name evidence="7" type="ORF">PYK22_01767</name>
</gene>
<dbReference type="GO" id="GO:0006508">
    <property type="term" value="P:proteolysis"/>
    <property type="evidence" value="ECO:0007669"/>
    <property type="project" value="UniProtKB-KW"/>
</dbReference>
<keyword evidence="4" id="KW-0862">Zinc</keyword>
<keyword evidence="1 7" id="KW-0645">Protease</keyword>
<dbReference type="SMART" id="SM00232">
    <property type="entry name" value="JAB_MPN"/>
    <property type="match status" value="1"/>
</dbReference>
<dbReference type="OrthoDB" id="9802958at2"/>
<dbReference type="InterPro" id="IPR028090">
    <property type="entry name" value="JAB_dom_prok"/>
</dbReference>
<reference evidence="7 8" key="2">
    <citation type="submission" date="2015-01" db="EMBL/GenBank/DDBJ databases">
        <title>Complete genome sequence of Pyrinomonas methylaliphatogenes type strain K22T.</title>
        <authorList>
            <person name="Lee K.C.Y."/>
            <person name="Power J.F."/>
            <person name="Dunfield P.F."/>
            <person name="Morgan X.C."/>
            <person name="Huttenhower C."/>
            <person name="Stott M.B."/>
        </authorList>
    </citation>
    <scope>NUCLEOTIDE SEQUENCE [LARGE SCALE GENOMIC DNA]</scope>
    <source>
        <strain evidence="7 8">K22</strain>
    </source>
</reference>
<dbReference type="PANTHER" id="PTHR34858">
    <property type="entry name" value="CYSO-CYSTEINE PEPTIDASE"/>
    <property type="match status" value="1"/>
</dbReference>
<name>A0A0B6X020_9BACT</name>
<evidence type="ECO:0000256" key="1">
    <source>
        <dbReference type="ARBA" id="ARBA00022670"/>
    </source>
</evidence>
<evidence type="ECO:0000313" key="8">
    <source>
        <dbReference type="Proteomes" id="UP000031518"/>
    </source>
</evidence>
<dbReference type="CDD" id="cd08070">
    <property type="entry name" value="MPN_like"/>
    <property type="match status" value="1"/>
</dbReference>
<evidence type="ECO:0000256" key="5">
    <source>
        <dbReference type="ARBA" id="ARBA00023049"/>
    </source>
</evidence>
<sequence>MSDAPRKLILRRAHVDEIIRHARQERPAECCGLIGGHHEIASSVYRLRNVARNPLVAYEAAPEDLFAVQRRMRARGEELIGIYHSHPCASDPIPSETDIRLAYYPAAVYLIIGFDGEEGIVRAFHLFEAEHRWEEAVYEVVE</sequence>
<dbReference type="Proteomes" id="UP000031518">
    <property type="component" value="Unassembled WGS sequence"/>
</dbReference>
<dbReference type="FunFam" id="3.40.140.10:FF:000085">
    <property type="entry name" value="Mov34/MPN/PAD-1 family protein"/>
    <property type="match status" value="1"/>
</dbReference>
<evidence type="ECO:0000313" key="7">
    <source>
        <dbReference type="EMBL" id="CDM65760.1"/>
    </source>
</evidence>